<protein>
    <recommendedName>
        <fullName evidence="3">Outer membrane lipoprotein BamD-like domain-containing protein</fullName>
    </recommendedName>
</protein>
<feature type="non-terminal residue" evidence="2">
    <location>
        <position position="1"/>
    </location>
</feature>
<evidence type="ECO:0008006" key="3">
    <source>
        <dbReference type="Google" id="ProtNLM"/>
    </source>
</evidence>
<dbReference type="SUPFAM" id="SSF58100">
    <property type="entry name" value="Bacterial hemolysins"/>
    <property type="match status" value="1"/>
</dbReference>
<organism evidence="2">
    <name type="scientific">marine sediment metagenome</name>
    <dbReference type="NCBI Taxonomy" id="412755"/>
    <lineage>
        <taxon>unclassified sequences</taxon>
        <taxon>metagenomes</taxon>
        <taxon>ecological metagenomes</taxon>
    </lineage>
</organism>
<dbReference type="EMBL" id="BARU01033160">
    <property type="protein sequence ID" value="GAH64254.1"/>
    <property type="molecule type" value="Genomic_DNA"/>
</dbReference>
<sequence length="259" mass="28884">ETLDNYIKALAYLPEDPATIERMISQARQSGFELGIEHLEQQHSGRASGPLAEADSLFSREQYNEAILAYIDIVAKYPYSFQVESALQGINRTAEAKSNIARGKITELQNTLGERTRDVSELQSTLEERTGDLSELQDTLGERAKALEDNLKTKIGELESIQKGKKVLADEIESLRSKIEELQQSQSSSPLTAELDETIRNKISRLEKIQKNYNAIIESYAQYAAREDSILTSLGEDGLIESKLHLNAFLASTEESFPG</sequence>
<accession>X1IDR3</accession>
<evidence type="ECO:0000313" key="2">
    <source>
        <dbReference type="EMBL" id="GAH64254.1"/>
    </source>
</evidence>
<dbReference type="Gene3D" id="1.20.1170.10">
    <property type="match status" value="1"/>
</dbReference>
<keyword evidence="1" id="KW-0175">Coiled coil</keyword>
<feature type="coiled-coil region" evidence="1">
    <location>
        <begin position="119"/>
        <end position="185"/>
    </location>
</feature>
<gene>
    <name evidence="2" type="ORF">S03H2_52209</name>
</gene>
<feature type="non-terminal residue" evidence="2">
    <location>
        <position position="259"/>
    </location>
</feature>
<evidence type="ECO:0000256" key="1">
    <source>
        <dbReference type="SAM" id="Coils"/>
    </source>
</evidence>
<proteinExistence type="predicted"/>
<comment type="caution">
    <text evidence="2">The sequence shown here is derived from an EMBL/GenBank/DDBJ whole genome shotgun (WGS) entry which is preliminary data.</text>
</comment>
<dbReference type="AlphaFoldDB" id="X1IDR3"/>
<name>X1IDR3_9ZZZZ</name>
<reference evidence="2" key="1">
    <citation type="journal article" date="2014" name="Front. Microbiol.">
        <title>High frequency of phylogenetically diverse reductive dehalogenase-homologous genes in deep subseafloor sedimentary metagenomes.</title>
        <authorList>
            <person name="Kawai M."/>
            <person name="Futagami T."/>
            <person name="Toyoda A."/>
            <person name="Takaki Y."/>
            <person name="Nishi S."/>
            <person name="Hori S."/>
            <person name="Arai W."/>
            <person name="Tsubouchi T."/>
            <person name="Morono Y."/>
            <person name="Uchiyama I."/>
            <person name="Ito T."/>
            <person name="Fujiyama A."/>
            <person name="Inagaki F."/>
            <person name="Takami H."/>
        </authorList>
    </citation>
    <scope>NUCLEOTIDE SEQUENCE</scope>
    <source>
        <strain evidence="2">Expedition CK06-06</strain>
    </source>
</reference>